<reference evidence="1 2" key="1">
    <citation type="submission" date="2017-05" db="EMBL/GenBank/DDBJ databases">
        <title>The Genome Sequence of Enterococcus faecium 7H8_DIV0219.</title>
        <authorList>
            <consortium name="The Broad Institute Genomics Platform"/>
            <consortium name="The Broad Institute Genomic Center for Infectious Diseases"/>
            <person name="Earl A."/>
            <person name="Manson A."/>
            <person name="Schwartman J."/>
            <person name="Gilmore M."/>
            <person name="Abouelleil A."/>
            <person name="Cao P."/>
            <person name="Chapman S."/>
            <person name="Cusick C."/>
            <person name="Shea T."/>
            <person name="Young S."/>
            <person name="Neafsey D."/>
            <person name="Nusbaum C."/>
            <person name="Birren B."/>
        </authorList>
    </citation>
    <scope>NUCLEOTIDE SEQUENCE [LARGE SCALE GENOMIC DNA]</scope>
    <source>
        <strain evidence="1 2">7H8_DIV0219</strain>
    </source>
</reference>
<name>A0A242BGD9_ENTFC</name>
<gene>
    <name evidence="1" type="ORF">A5810_000734</name>
</gene>
<dbReference type="EMBL" id="NGKW01000002">
    <property type="protein sequence ID" value="OTN94491.1"/>
    <property type="molecule type" value="Genomic_DNA"/>
</dbReference>
<dbReference type="RefSeq" id="WP_179189870.1">
    <property type="nucleotide sequence ID" value="NZ_NGKW01000002.1"/>
</dbReference>
<accession>A0A242BGD9</accession>
<proteinExistence type="predicted"/>
<evidence type="ECO:0000313" key="2">
    <source>
        <dbReference type="Proteomes" id="UP000194885"/>
    </source>
</evidence>
<protein>
    <submittedName>
        <fullName evidence="1">Uncharacterized protein</fullName>
    </submittedName>
</protein>
<evidence type="ECO:0000313" key="1">
    <source>
        <dbReference type="EMBL" id="OTN94491.1"/>
    </source>
</evidence>
<dbReference type="Proteomes" id="UP000194885">
    <property type="component" value="Unassembled WGS sequence"/>
</dbReference>
<organism evidence="1 2">
    <name type="scientific">Enterococcus faecium</name>
    <name type="common">Streptococcus faecium</name>
    <dbReference type="NCBI Taxonomy" id="1352"/>
    <lineage>
        <taxon>Bacteria</taxon>
        <taxon>Bacillati</taxon>
        <taxon>Bacillota</taxon>
        <taxon>Bacilli</taxon>
        <taxon>Lactobacillales</taxon>
        <taxon>Enterococcaceae</taxon>
        <taxon>Enterococcus</taxon>
    </lineage>
</organism>
<comment type="caution">
    <text evidence="1">The sequence shown here is derived from an EMBL/GenBank/DDBJ whole genome shotgun (WGS) entry which is preliminary data.</text>
</comment>
<sequence length="56" mass="6539">MILTETKCPVGIYAFVLKDGLRKFRCKHSKIRPFGKEEGNKDAVFVFRTKEHLQQV</sequence>
<dbReference type="AlphaFoldDB" id="A0A242BGD9"/>